<evidence type="ECO:0000256" key="1">
    <source>
        <dbReference type="SAM" id="MobiDB-lite"/>
    </source>
</evidence>
<feature type="compositionally biased region" description="Basic residues" evidence="1">
    <location>
        <begin position="135"/>
        <end position="150"/>
    </location>
</feature>
<feature type="region of interest" description="Disordered" evidence="1">
    <location>
        <begin position="50"/>
        <end position="70"/>
    </location>
</feature>
<dbReference type="AlphaFoldDB" id="A0A8T0UHZ2"/>
<accession>A0A8T0UHZ2</accession>
<organism evidence="2 3">
    <name type="scientific">Panicum virgatum</name>
    <name type="common">Blackwell switchgrass</name>
    <dbReference type="NCBI Taxonomy" id="38727"/>
    <lineage>
        <taxon>Eukaryota</taxon>
        <taxon>Viridiplantae</taxon>
        <taxon>Streptophyta</taxon>
        <taxon>Embryophyta</taxon>
        <taxon>Tracheophyta</taxon>
        <taxon>Spermatophyta</taxon>
        <taxon>Magnoliopsida</taxon>
        <taxon>Liliopsida</taxon>
        <taxon>Poales</taxon>
        <taxon>Poaceae</taxon>
        <taxon>PACMAD clade</taxon>
        <taxon>Panicoideae</taxon>
        <taxon>Panicodae</taxon>
        <taxon>Paniceae</taxon>
        <taxon>Panicinae</taxon>
        <taxon>Panicum</taxon>
        <taxon>Panicum sect. Hiantes</taxon>
    </lineage>
</organism>
<keyword evidence="3" id="KW-1185">Reference proteome</keyword>
<evidence type="ECO:0000313" key="3">
    <source>
        <dbReference type="Proteomes" id="UP000823388"/>
    </source>
</evidence>
<dbReference type="Proteomes" id="UP000823388">
    <property type="component" value="Chromosome 3N"/>
</dbReference>
<feature type="region of interest" description="Disordered" evidence="1">
    <location>
        <begin position="83"/>
        <end position="150"/>
    </location>
</feature>
<feature type="compositionally biased region" description="Gly residues" evidence="1">
    <location>
        <begin position="122"/>
        <end position="134"/>
    </location>
</feature>
<evidence type="ECO:0000313" key="2">
    <source>
        <dbReference type="EMBL" id="KAG2620716.1"/>
    </source>
</evidence>
<protein>
    <submittedName>
        <fullName evidence="2">Uncharacterized protein</fullName>
    </submittedName>
</protein>
<proteinExistence type="predicted"/>
<name>A0A8T0UHZ2_PANVG</name>
<reference evidence="2" key="1">
    <citation type="submission" date="2020-05" db="EMBL/GenBank/DDBJ databases">
        <title>WGS assembly of Panicum virgatum.</title>
        <authorList>
            <person name="Lovell J.T."/>
            <person name="Jenkins J."/>
            <person name="Shu S."/>
            <person name="Juenger T.E."/>
            <person name="Schmutz J."/>
        </authorList>
    </citation>
    <scope>NUCLEOTIDE SEQUENCE</scope>
    <source>
        <strain evidence="2">AP13</strain>
    </source>
</reference>
<gene>
    <name evidence="2" type="ORF">PVAP13_3NG205201</name>
</gene>
<dbReference type="EMBL" id="CM029042">
    <property type="protein sequence ID" value="KAG2620716.1"/>
    <property type="molecule type" value="Genomic_DNA"/>
</dbReference>
<sequence>MDPFNSVPDRSRPVQFFLDGCAIAGSDKVRMLQSMVFEEKRAAHLRFSKVQGGHAERSRGLLGGEDDEIKPDEVATEAVGDLVGRRKDIQSPGEGVVAAVDGHEWGRLATVGDEEEPEERGAGGAGGSGGGRSGRSGRRRGKRGRPAQRG</sequence>
<comment type="caution">
    <text evidence="2">The sequence shown here is derived from an EMBL/GenBank/DDBJ whole genome shotgun (WGS) entry which is preliminary data.</text>
</comment>